<feature type="compositionally biased region" description="Polar residues" evidence="1">
    <location>
        <begin position="252"/>
        <end position="261"/>
    </location>
</feature>
<evidence type="ECO:0000313" key="2">
    <source>
        <dbReference type="EMBL" id="KAF9785201.1"/>
    </source>
</evidence>
<evidence type="ECO:0000313" key="3">
    <source>
        <dbReference type="Proteomes" id="UP000736335"/>
    </source>
</evidence>
<proteinExistence type="predicted"/>
<reference evidence="2" key="1">
    <citation type="journal article" date="2020" name="Nat. Commun.">
        <title>Large-scale genome sequencing of mycorrhizal fungi provides insights into the early evolution of symbiotic traits.</title>
        <authorList>
            <person name="Miyauchi S."/>
            <person name="Kiss E."/>
            <person name="Kuo A."/>
            <person name="Drula E."/>
            <person name="Kohler A."/>
            <person name="Sanchez-Garcia M."/>
            <person name="Morin E."/>
            <person name="Andreopoulos B."/>
            <person name="Barry K.W."/>
            <person name="Bonito G."/>
            <person name="Buee M."/>
            <person name="Carver A."/>
            <person name="Chen C."/>
            <person name="Cichocki N."/>
            <person name="Clum A."/>
            <person name="Culley D."/>
            <person name="Crous P.W."/>
            <person name="Fauchery L."/>
            <person name="Girlanda M."/>
            <person name="Hayes R.D."/>
            <person name="Keri Z."/>
            <person name="LaButti K."/>
            <person name="Lipzen A."/>
            <person name="Lombard V."/>
            <person name="Magnuson J."/>
            <person name="Maillard F."/>
            <person name="Murat C."/>
            <person name="Nolan M."/>
            <person name="Ohm R.A."/>
            <person name="Pangilinan J."/>
            <person name="Pereira M.F."/>
            <person name="Perotto S."/>
            <person name="Peter M."/>
            <person name="Pfister S."/>
            <person name="Riley R."/>
            <person name="Sitrit Y."/>
            <person name="Stielow J.B."/>
            <person name="Szollosi G."/>
            <person name="Zifcakova L."/>
            <person name="Stursova M."/>
            <person name="Spatafora J.W."/>
            <person name="Tedersoo L."/>
            <person name="Vaario L.M."/>
            <person name="Yamada A."/>
            <person name="Yan M."/>
            <person name="Wang P."/>
            <person name="Xu J."/>
            <person name="Bruns T."/>
            <person name="Baldrian P."/>
            <person name="Vilgalys R."/>
            <person name="Dunand C."/>
            <person name="Henrissat B."/>
            <person name="Grigoriev I.V."/>
            <person name="Hibbett D."/>
            <person name="Nagy L.G."/>
            <person name="Martin F.M."/>
        </authorList>
    </citation>
    <scope>NUCLEOTIDE SEQUENCE</scope>
    <source>
        <strain evidence="2">UH-Tt-Lm1</strain>
    </source>
</reference>
<keyword evidence="3" id="KW-1185">Reference proteome</keyword>
<dbReference type="AlphaFoldDB" id="A0A9P6L6A3"/>
<dbReference type="Proteomes" id="UP000736335">
    <property type="component" value="Unassembled WGS sequence"/>
</dbReference>
<sequence>MAPPPASNNGENLDADNTVAELTSIPGGGQLLQNITSLQSQLSVVSRRQDELMHIVCGLREQSAGPAIPAGAGGGPSASNYGRMHVPEQLHNLPPHTRPVPGQPVSQQQVLLSQARVQGPGQPYPDPNAGPRMRPLAPPQRFHPPMPVFSQLHNGAGRVVGLVHQGTYSFADRSDSGYGVERVPPPMYPQTRAQMPPQMIAQARLQGYPQMPPEMMASGPMPITQGAPPPPYETQAGPPVAPRRASFAGGSLASQPQPSRTDSNDDSEEDGSRSDPPYVPGRDRSGSAPARANPSRKARPKDLSGLE</sequence>
<gene>
    <name evidence="2" type="ORF">BJ322DRAFT_817481</name>
</gene>
<protein>
    <submittedName>
        <fullName evidence="2">Uncharacterized protein</fullName>
    </submittedName>
</protein>
<evidence type="ECO:0000256" key="1">
    <source>
        <dbReference type="SAM" id="MobiDB-lite"/>
    </source>
</evidence>
<dbReference type="EMBL" id="WIUZ02000007">
    <property type="protein sequence ID" value="KAF9785201.1"/>
    <property type="molecule type" value="Genomic_DNA"/>
</dbReference>
<accession>A0A9P6L6A3</accession>
<name>A0A9P6L6A3_9AGAM</name>
<reference evidence="2" key="2">
    <citation type="submission" date="2020-11" db="EMBL/GenBank/DDBJ databases">
        <authorList>
            <consortium name="DOE Joint Genome Institute"/>
            <person name="Kuo A."/>
            <person name="Miyauchi S."/>
            <person name="Kiss E."/>
            <person name="Drula E."/>
            <person name="Kohler A."/>
            <person name="Sanchez-Garcia M."/>
            <person name="Andreopoulos B."/>
            <person name="Barry K.W."/>
            <person name="Bonito G."/>
            <person name="Buee M."/>
            <person name="Carver A."/>
            <person name="Chen C."/>
            <person name="Cichocki N."/>
            <person name="Clum A."/>
            <person name="Culley D."/>
            <person name="Crous P.W."/>
            <person name="Fauchery L."/>
            <person name="Girlanda M."/>
            <person name="Hayes R."/>
            <person name="Keri Z."/>
            <person name="Labutti K."/>
            <person name="Lipzen A."/>
            <person name="Lombard V."/>
            <person name="Magnuson J."/>
            <person name="Maillard F."/>
            <person name="Morin E."/>
            <person name="Murat C."/>
            <person name="Nolan M."/>
            <person name="Ohm R."/>
            <person name="Pangilinan J."/>
            <person name="Pereira M."/>
            <person name="Perotto S."/>
            <person name="Peter M."/>
            <person name="Riley R."/>
            <person name="Sitrit Y."/>
            <person name="Stielow B."/>
            <person name="Szollosi G."/>
            <person name="Zifcakova L."/>
            <person name="Stursova M."/>
            <person name="Spatafora J.W."/>
            <person name="Tedersoo L."/>
            <person name="Vaario L.-M."/>
            <person name="Yamada A."/>
            <person name="Yan M."/>
            <person name="Wang P."/>
            <person name="Xu J."/>
            <person name="Bruns T."/>
            <person name="Baldrian P."/>
            <person name="Vilgalys R."/>
            <person name="Henrissat B."/>
            <person name="Grigoriev I.V."/>
            <person name="Hibbett D."/>
            <person name="Nagy L.G."/>
            <person name="Martin F.M."/>
        </authorList>
    </citation>
    <scope>NUCLEOTIDE SEQUENCE</scope>
    <source>
        <strain evidence="2">UH-Tt-Lm1</strain>
    </source>
</reference>
<dbReference type="OrthoDB" id="10671122at2759"/>
<comment type="caution">
    <text evidence="2">The sequence shown here is derived from an EMBL/GenBank/DDBJ whole genome shotgun (WGS) entry which is preliminary data.</text>
</comment>
<feature type="region of interest" description="Disordered" evidence="1">
    <location>
        <begin position="210"/>
        <end position="307"/>
    </location>
</feature>
<organism evidence="2 3">
    <name type="scientific">Thelephora terrestris</name>
    <dbReference type="NCBI Taxonomy" id="56493"/>
    <lineage>
        <taxon>Eukaryota</taxon>
        <taxon>Fungi</taxon>
        <taxon>Dikarya</taxon>
        <taxon>Basidiomycota</taxon>
        <taxon>Agaricomycotina</taxon>
        <taxon>Agaricomycetes</taxon>
        <taxon>Thelephorales</taxon>
        <taxon>Thelephoraceae</taxon>
        <taxon>Thelephora</taxon>
    </lineage>
</organism>